<dbReference type="SUPFAM" id="SSF53448">
    <property type="entry name" value="Nucleotide-diphospho-sugar transferases"/>
    <property type="match status" value="1"/>
</dbReference>
<accession>A0A316DGU6</accession>
<keyword evidence="7" id="KW-1185">Reference proteome</keyword>
<dbReference type="CDD" id="cd04186">
    <property type="entry name" value="GT_2_like_c"/>
    <property type="match status" value="1"/>
</dbReference>
<comment type="similarity">
    <text evidence="1">Belongs to the glycosyltransferase 2 family.</text>
</comment>
<proteinExistence type="inferred from homology"/>
<evidence type="ECO:0000256" key="3">
    <source>
        <dbReference type="ARBA" id="ARBA00022679"/>
    </source>
</evidence>
<evidence type="ECO:0000256" key="1">
    <source>
        <dbReference type="ARBA" id="ARBA00006739"/>
    </source>
</evidence>
<dbReference type="Pfam" id="PF00535">
    <property type="entry name" value="Glycos_transf_2"/>
    <property type="match status" value="1"/>
</dbReference>
<keyword evidence="3" id="KW-0808">Transferase</keyword>
<feature type="domain" description="Glycosyltransferase 2-like" evidence="5">
    <location>
        <begin position="4"/>
        <end position="182"/>
    </location>
</feature>
<protein>
    <recommendedName>
        <fullName evidence="5">Glycosyltransferase 2-like domain-containing protein</fullName>
    </recommendedName>
</protein>
<evidence type="ECO:0000259" key="5">
    <source>
        <dbReference type="Pfam" id="PF00535"/>
    </source>
</evidence>
<dbReference type="EMBL" id="QGGO01000041">
    <property type="protein sequence ID" value="PWK16886.1"/>
    <property type="molecule type" value="Genomic_DNA"/>
</dbReference>
<comment type="caution">
    <text evidence="6">The sequence shown here is derived from an EMBL/GenBank/DDBJ whole genome shotgun (WGS) entry which is preliminary data.</text>
</comment>
<dbReference type="PANTHER" id="PTHR43179">
    <property type="entry name" value="RHAMNOSYLTRANSFERASE WBBL"/>
    <property type="match status" value="1"/>
</dbReference>
<dbReference type="InterPro" id="IPR029044">
    <property type="entry name" value="Nucleotide-diphossugar_trans"/>
</dbReference>
<dbReference type="InterPro" id="IPR001173">
    <property type="entry name" value="Glyco_trans_2-like"/>
</dbReference>
<evidence type="ECO:0000256" key="4">
    <source>
        <dbReference type="SAM" id="Phobius"/>
    </source>
</evidence>
<dbReference type="GO" id="GO:0016757">
    <property type="term" value="F:glycosyltransferase activity"/>
    <property type="evidence" value="ECO:0007669"/>
    <property type="project" value="UniProtKB-KW"/>
</dbReference>
<dbReference type="Proteomes" id="UP000245489">
    <property type="component" value="Unassembled WGS sequence"/>
</dbReference>
<evidence type="ECO:0000256" key="2">
    <source>
        <dbReference type="ARBA" id="ARBA00022676"/>
    </source>
</evidence>
<evidence type="ECO:0000313" key="6">
    <source>
        <dbReference type="EMBL" id="PWK16886.1"/>
    </source>
</evidence>
<reference evidence="6 7" key="1">
    <citation type="submission" date="2018-05" db="EMBL/GenBank/DDBJ databases">
        <title>Genomic Encyclopedia of Archaeal and Bacterial Type Strains, Phase II (KMG-II): from individual species to whole genera.</title>
        <authorList>
            <person name="Goeker M."/>
        </authorList>
    </citation>
    <scope>NUCLEOTIDE SEQUENCE [LARGE SCALE GENOMIC DNA]</scope>
    <source>
        <strain evidence="6 7">DSM 22214</strain>
    </source>
</reference>
<dbReference type="Gene3D" id="3.90.550.10">
    <property type="entry name" value="Spore Coat Polysaccharide Biosynthesis Protein SpsA, Chain A"/>
    <property type="match status" value="1"/>
</dbReference>
<organism evidence="6 7">
    <name type="scientific">Arcicella aurantiaca</name>
    <dbReference type="NCBI Taxonomy" id="591202"/>
    <lineage>
        <taxon>Bacteria</taxon>
        <taxon>Pseudomonadati</taxon>
        <taxon>Bacteroidota</taxon>
        <taxon>Cytophagia</taxon>
        <taxon>Cytophagales</taxon>
        <taxon>Flectobacillaceae</taxon>
        <taxon>Arcicella</taxon>
    </lineage>
</organism>
<keyword evidence="4" id="KW-0812">Transmembrane</keyword>
<evidence type="ECO:0000313" key="7">
    <source>
        <dbReference type="Proteomes" id="UP000245489"/>
    </source>
</evidence>
<keyword evidence="4" id="KW-0472">Membrane</keyword>
<dbReference type="AlphaFoldDB" id="A0A316DGU6"/>
<name>A0A316DGU6_9BACT</name>
<gene>
    <name evidence="6" type="ORF">LV89_04638</name>
</gene>
<dbReference type="OrthoDB" id="9771846at2"/>
<keyword evidence="4" id="KW-1133">Transmembrane helix</keyword>
<dbReference type="PANTHER" id="PTHR43179:SF12">
    <property type="entry name" value="GALACTOFURANOSYLTRANSFERASE GLFT2"/>
    <property type="match status" value="1"/>
</dbReference>
<sequence>MNVSIVIVNYKSAELAVNCISSIKQFTHGIDYEIIVVDNNSEDNSEQILKAVHSDIVWVQTGYNAGFSRGNNAGFKVAKANYILLLNADTLLFENSIALTFNRLQERKDIAVIAGLQVNPDLSLMPYFRNRNEFRKFLYVVPNRFNKYLDKFFPEPHFEDPNQAELPCGAFMMMSRETIDKVGAMDEDFFMYAEDFEWAGRLRKAGKLCYFDDIRFIHLEKPSPFRRTNITPINKFGTQMQVSNLLWIRKEYGVSPYLLLIFHYVTLAIFFYAWKITVNIINLRNPFFQLRSQKIFGLKVWVFLKFFWKTLFKIKGFYKIAEADNIDVRFK</sequence>
<keyword evidence="2" id="KW-0328">Glycosyltransferase</keyword>
<feature type="transmembrane region" description="Helical" evidence="4">
    <location>
        <begin position="257"/>
        <end position="274"/>
    </location>
</feature>
<dbReference type="RefSeq" id="WP_109745283.1">
    <property type="nucleotide sequence ID" value="NZ_QGGO01000041.1"/>
</dbReference>